<name>A0A2R8C5N5_9RHOB</name>
<dbReference type="PANTHER" id="PTHR43806:SF11">
    <property type="entry name" value="CEREVISIN-RELATED"/>
    <property type="match status" value="1"/>
</dbReference>
<keyword evidence="3 5" id="KW-0378">Hydrolase</keyword>
<evidence type="ECO:0000256" key="3">
    <source>
        <dbReference type="ARBA" id="ARBA00022801"/>
    </source>
</evidence>
<dbReference type="InterPro" id="IPR015500">
    <property type="entry name" value="Peptidase_S8_subtilisin-rel"/>
</dbReference>
<reference evidence="8" key="1">
    <citation type="submission" date="2018-03" db="EMBL/GenBank/DDBJ databases">
        <authorList>
            <person name="Rodrigo-Torres L."/>
            <person name="Arahal R. D."/>
            <person name="Lucena T."/>
        </authorList>
    </citation>
    <scope>NUCLEOTIDE SEQUENCE [LARGE SCALE GENOMIC DNA]</scope>
    <source>
        <strain evidence="8">CECT 7615</strain>
    </source>
</reference>
<dbReference type="Gene3D" id="3.40.50.200">
    <property type="entry name" value="Peptidase S8/S53 domain"/>
    <property type="match status" value="1"/>
</dbReference>
<dbReference type="PRINTS" id="PR00723">
    <property type="entry name" value="SUBTILISIN"/>
</dbReference>
<dbReference type="EC" id="3.4.21.-" evidence="7"/>
<dbReference type="InterPro" id="IPR036852">
    <property type="entry name" value="Peptidase_S8/S53_dom_sf"/>
</dbReference>
<evidence type="ECO:0000313" key="7">
    <source>
        <dbReference type="EMBL" id="SPJ27751.1"/>
    </source>
</evidence>
<keyword evidence="4 5" id="KW-0720">Serine protease</keyword>
<dbReference type="InterPro" id="IPR050131">
    <property type="entry name" value="Peptidase_S8_subtilisin-like"/>
</dbReference>
<dbReference type="GO" id="GO:0004252">
    <property type="term" value="F:serine-type endopeptidase activity"/>
    <property type="evidence" value="ECO:0007669"/>
    <property type="project" value="UniProtKB-UniRule"/>
</dbReference>
<dbReference type="SUPFAM" id="SSF52743">
    <property type="entry name" value="Subtilisin-like"/>
    <property type="match status" value="1"/>
</dbReference>
<evidence type="ECO:0000256" key="1">
    <source>
        <dbReference type="ARBA" id="ARBA00011073"/>
    </source>
</evidence>
<evidence type="ECO:0000256" key="2">
    <source>
        <dbReference type="ARBA" id="ARBA00022670"/>
    </source>
</evidence>
<keyword evidence="8" id="KW-1185">Reference proteome</keyword>
<organism evidence="7 8">
    <name type="scientific">Falsiruegeria mediterranea M17</name>
    <dbReference type="NCBI Taxonomy" id="1200281"/>
    <lineage>
        <taxon>Bacteria</taxon>
        <taxon>Pseudomonadati</taxon>
        <taxon>Pseudomonadota</taxon>
        <taxon>Alphaproteobacteria</taxon>
        <taxon>Rhodobacterales</taxon>
        <taxon>Roseobacteraceae</taxon>
        <taxon>Falsiruegeria</taxon>
    </lineage>
</organism>
<evidence type="ECO:0000313" key="8">
    <source>
        <dbReference type="Proteomes" id="UP000244898"/>
    </source>
</evidence>
<dbReference type="GO" id="GO:0006508">
    <property type="term" value="P:proteolysis"/>
    <property type="evidence" value="ECO:0007669"/>
    <property type="project" value="UniProtKB-KW"/>
</dbReference>
<evidence type="ECO:0000256" key="5">
    <source>
        <dbReference type="PROSITE-ProRule" id="PRU01240"/>
    </source>
</evidence>
<dbReference type="OrthoDB" id="9816306at2"/>
<dbReference type="InterPro" id="IPR000209">
    <property type="entry name" value="Peptidase_S8/S53_dom"/>
</dbReference>
<keyword evidence="2 5" id="KW-0645">Protease</keyword>
<dbReference type="PROSITE" id="PS51892">
    <property type="entry name" value="SUBTILASE"/>
    <property type="match status" value="1"/>
</dbReference>
<dbReference type="AlphaFoldDB" id="A0A2R8C5N5"/>
<protein>
    <submittedName>
        <fullName evidence="7">M-protease</fullName>
        <ecNumber evidence="7">3.4.21.-</ecNumber>
    </submittedName>
</protein>
<dbReference type="InterPro" id="IPR023828">
    <property type="entry name" value="Peptidase_S8_Ser-AS"/>
</dbReference>
<dbReference type="PANTHER" id="PTHR43806">
    <property type="entry name" value="PEPTIDASE S8"/>
    <property type="match status" value="1"/>
</dbReference>
<evidence type="ECO:0000259" key="6">
    <source>
        <dbReference type="Pfam" id="PF00082"/>
    </source>
</evidence>
<accession>A0A2R8C5N5</accession>
<dbReference type="RefSeq" id="WP_108786036.1">
    <property type="nucleotide sequence ID" value="NZ_ONZG01000003.1"/>
</dbReference>
<dbReference type="Pfam" id="PF00082">
    <property type="entry name" value="Peptidase_S8"/>
    <property type="match status" value="1"/>
</dbReference>
<feature type="active site" description="Charge relay system" evidence="5">
    <location>
        <position position="206"/>
    </location>
</feature>
<dbReference type="PROSITE" id="PS00138">
    <property type="entry name" value="SUBTILASE_SER"/>
    <property type="match status" value="1"/>
</dbReference>
<proteinExistence type="inferred from homology"/>
<gene>
    <name evidence="7" type="primary">aprE</name>
    <name evidence="7" type="ORF">TRM7615_01244</name>
</gene>
<feature type="active site" description="Charge relay system" evidence="5">
    <location>
        <position position="172"/>
    </location>
</feature>
<dbReference type="EMBL" id="ONZG01000003">
    <property type="protein sequence ID" value="SPJ27751.1"/>
    <property type="molecule type" value="Genomic_DNA"/>
</dbReference>
<comment type="similarity">
    <text evidence="1 5">Belongs to the peptidase S8 family.</text>
</comment>
<sequence>MTKTTVRLVPRSSQRVTFSDYVSMPQERLSGSVAPERRSMNKAIKAFDDRAIPQEASPLKRLDVQLDEQEMADVFGDVAMEQHPTRASDDRSVSLNETFNRPAAALSVPEALQDSIAFAYVPRPVEFFAPLPFPPIENIYHLRLADVRLALNAARCHMNGWTGKGVRVAMADTGFMLHPYYVRSGLKLIPTASPGSGPADLDNSGHGTGEAGNIFAVAPDCTVFGVKHGSSAAGTLETCIDQNPDVMTNSWGYNIDRMTKDELRLNDPNMFFEVMDVEAVINDAIQRNIAVLFSAGNGHRAFPASHPDVISVGGVTLNEDGSIEASNYASSFRSLLYPGQNIPDFCGLVGRSEMSPQSAHIMLPVPPDSELDGENFPSGRSQSGWGIFSGTSAACPQTAGLVALLKQISKGLSPAQIRQVLNARSVDVTDGTTATGDTAAPGHDLATGAGLVDALRACGFAVGTS</sequence>
<feature type="domain" description="Peptidase S8/S53" evidence="6">
    <location>
        <begin position="163"/>
        <end position="425"/>
    </location>
</feature>
<evidence type="ECO:0000256" key="4">
    <source>
        <dbReference type="ARBA" id="ARBA00022825"/>
    </source>
</evidence>
<feature type="active site" description="Charge relay system" evidence="5">
    <location>
        <position position="392"/>
    </location>
</feature>
<dbReference type="Proteomes" id="UP000244898">
    <property type="component" value="Unassembled WGS sequence"/>
</dbReference>